<dbReference type="AlphaFoldDB" id="A0AAD6VA15"/>
<comment type="caution">
    <text evidence="1">The sequence shown here is derived from an EMBL/GenBank/DDBJ whole genome shotgun (WGS) entry which is preliminary data.</text>
</comment>
<dbReference type="Proteomes" id="UP001219525">
    <property type="component" value="Unassembled WGS sequence"/>
</dbReference>
<sequence>QDSKHGRKTFRNNASSGARGLILGNHVVFFQQIYELGMQSDSPMYPRDVKENWDRMDDRAAAHLFSADVLEQVSRDPEQHLGLVVYLLVFGDFINAYHSRILSHHNGAKIVLCTCLFLQTWK</sequence>
<gene>
    <name evidence="1" type="ORF">GGX14DRAFT_338914</name>
</gene>
<organism evidence="1 2">
    <name type="scientific">Mycena pura</name>
    <dbReference type="NCBI Taxonomy" id="153505"/>
    <lineage>
        <taxon>Eukaryota</taxon>
        <taxon>Fungi</taxon>
        <taxon>Dikarya</taxon>
        <taxon>Basidiomycota</taxon>
        <taxon>Agaricomycotina</taxon>
        <taxon>Agaricomycetes</taxon>
        <taxon>Agaricomycetidae</taxon>
        <taxon>Agaricales</taxon>
        <taxon>Marasmiineae</taxon>
        <taxon>Mycenaceae</taxon>
        <taxon>Mycena</taxon>
    </lineage>
</organism>
<protein>
    <submittedName>
        <fullName evidence="1">Uncharacterized protein</fullName>
    </submittedName>
</protein>
<feature type="non-terminal residue" evidence="1">
    <location>
        <position position="1"/>
    </location>
</feature>
<name>A0AAD6VA15_9AGAR</name>
<evidence type="ECO:0000313" key="1">
    <source>
        <dbReference type="EMBL" id="KAJ7201173.1"/>
    </source>
</evidence>
<accession>A0AAD6VA15</accession>
<evidence type="ECO:0000313" key="2">
    <source>
        <dbReference type="Proteomes" id="UP001219525"/>
    </source>
</evidence>
<keyword evidence="2" id="KW-1185">Reference proteome</keyword>
<reference evidence="1" key="1">
    <citation type="submission" date="2023-03" db="EMBL/GenBank/DDBJ databases">
        <title>Massive genome expansion in bonnet fungi (Mycena s.s.) driven by repeated elements and novel gene families across ecological guilds.</title>
        <authorList>
            <consortium name="Lawrence Berkeley National Laboratory"/>
            <person name="Harder C.B."/>
            <person name="Miyauchi S."/>
            <person name="Viragh M."/>
            <person name="Kuo A."/>
            <person name="Thoen E."/>
            <person name="Andreopoulos B."/>
            <person name="Lu D."/>
            <person name="Skrede I."/>
            <person name="Drula E."/>
            <person name="Henrissat B."/>
            <person name="Morin E."/>
            <person name="Kohler A."/>
            <person name="Barry K."/>
            <person name="LaButti K."/>
            <person name="Morin E."/>
            <person name="Salamov A."/>
            <person name="Lipzen A."/>
            <person name="Mereny Z."/>
            <person name="Hegedus B."/>
            <person name="Baldrian P."/>
            <person name="Stursova M."/>
            <person name="Weitz H."/>
            <person name="Taylor A."/>
            <person name="Grigoriev I.V."/>
            <person name="Nagy L.G."/>
            <person name="Martin F."/>
            <person name="Kauserud H."/>
        </authorList>
    </citation>
    <scope>NUCLEOTIDE SEQUENCE</scope>
    <source>
        <strain evidence="1">9144</strain>
    </source>
</reference>
<feature type="non-terminal residue" evidence="1">
    <location>
        <position position="122"/>
    </location>
</feature>
<proteinExistence type="predicted"/>
<dbReference type="EMBL" id="JARJCW010000060">
    <property type="protein sequence ID" value="KAJ7201173.1"/>
    <property type="molecule type" value="Genomic_DNA"/>
</dbReference>